<dbReference type="AlphaFoldDB" id="A0A0C3J9Y9"/>
<gene>
    <name evidence="1" type="ORF">M404DRAFT_504953</name>
</gene>
<sequence length="102" mass="11647">MKVLGGADYWSDNVISSFQRVSSVRRAVIELFCSPLTCHEYLQRARWYSLKETEPLPCAHPGTRALDNVTDFDPCLDIYSLETEASNLMLIQLYVYPKSTNP</sequence>
<protein>
    <submittedName>
        <fullName evidence="1">Uncharacterized protein</fullName>
    </submittedName>
</protein>
<name>A0A0C3J9Y9_PISTI</name>
<dbReference type="InParanoid" id="A0A0C3J9Y9"/>
<evidence type="ECO:0000313" key="1">
    <source>
        <dbReference type="EMBL" id="KIO05823.1"/>
    </source>
</evidence>
<proteinExistence type="predicted"/>
<accession>A0A0C3J9Y9</accession>
<dbReference type="Proteomes" id="UP000054217">
    <property type="component" value="Unassembled WGS sequence"/>
</dbReference>
<evidence type="ECO:0000313" key="2">
    <source>
        <dbReference type="Proteomes" id="UP000054217"/>
    </source>
</evidence>
<dbReference type="HOGENOM" id="CLU_2278598_0_0_1"/>
<reference evidence="1 2" key="1">
    <citation type="submission" date="2014-04" db="EMBL/GenBank/DDBJ databases">
        <authorList>
            <consortium name="DOE Joint Genome Institute"/>
            <person name="Kuo A."/>
            <person name="Kohler A."/>
            <person name="Costa M.D."/>
            <person name="Nagy L.G."/>
            <person name="Floudas D."/>
            <person name="Copeland A."/>
            <person name="Barry K.W."/>
            <person name="Cichocki N."/>
            <person name="Veneault-Fourrey C."/>
            <person name="LaButti K."/>
            <person name="Lindquist E.A."/>
            <person name="Lipzen A."/>
            <person name="Lundell T."/>
            <person name="Morin E."/>
            <person name="Murat C."/>
            <person name="Sun H."/>
            <person name="Tunlid A."/>
            <person name="Henrissat B."/>
            <person name="Grigoriev I.V."/>
            <person name="Hibbett D.S."/>
            <person name="Martin F."/>
            <person name="Nordberg H.P."/>
            <person name="Cantor M.N."/>
            <person name="Hua S.X."/>
        </authorList>
    </citation>
    <scope>NUCLEOTIDE SEQUENCE [LARGE SCALE GENOMIC DNA]</scope>
    <source>
        <strain evidence="1 2">Marx 270</strain>
    </source>
</reference>
<keyword evidence="2" id="KW-1185">Reference proteome</keyword>
<dbReference type="EMBL" id="KN831965">
    <property type="protein sequence ID" value="KIO05823.1"/>
    <property type="molecule type" value="Genomic_DNA"/>
</dbReference>
<dbReference type="OrthoDB" id="10563479at2759"/>
<organism evidence="1 2">
    <name type="scientific">Pisolithus tinctorius Marx 270</name>
    <dbReference type="NCBI Taxonomy" id="870435"/>
    <lineage>
        <taxon>Eukaryota</taxon>
        <taxon>Fungi</taxon>
        <taxon>Dikarya</taxon>
        <taxon>Basidiomycota</taxon>
        <taxon>Agaricomycotina</taxon>
        <taxon>Agaricomycetes</taxon>
        <taxon>Agaricomycetidae</taxon>
        <taxon>Boletales</taxon>
        <taxon>Sclerodermatineae</taxon>
        <taxon>Pisolithaceae</taxon>
        <taxon>Pisolithus</taxon>
    </lineage>
</organism>
<reference evidence="2" key="2">
    <citation type="submission" date="2015-01" db="EMBL/GenBank/DDBJ databases">
        <title>Evolutionary Origins and Diversification of the Mycorrhizal Mutualists.</title>
        <authorList>
            <consortium name="DOE Joint Genome Institute"/>
            <consortium name="Mycorrhizal Genomics Consortium"/>
            <person name="Kohler A."/>
            <person name="Kuo A."/>
            <person name="Nagy L.G."/>
            <person name="Floudas D."/>
            <person name="Copeland A."/>
            <person name="Barry K.W."/>
            <person name="Cichocki N."/>
            <person name="Veneault-Fourrey C."/>
            <person name="LaButti K."/>
            <person name="Lindquist E.A."/>
            <person name="Lipzen A."/>
            <person name="Lundell T."/>
            <person name="Morin E."/>
            <person name="Murat C."/>
            <person name="Riley R."/>
            <person name="Ohm R."/>
            <person name="Sun H."/>
            <person name="Tunlid A."/>
            <person name="Henrissat B."/>
            <person name="Grigoriev I.V."/>
            <person name="Hibbett D.S."/>
            <person name="Martin F."/>
        </authorList>
    </citation>
    <scope>NUCLEOTIDE SEQUENCE [LARGE SCALE GENOMIC DNA]</scope>
    <source>
        <strain evidence="2">Marx 270</strain>
    </source>
</reference>